<protein>
    <submittedName>
        <fullName evidence="5">Bromodomain-containing protein 2</fullName>
    </submittedName>
</protein>
<dbReference type="InterPro" id="IPR050935">
    <property type="entry name" value="Bromo_chromatin_reader"/>
</dbReference>
<dbReference type="InterPro" id="IPR001487">
    <property type="entry name" value="Bromodomain"/>
</dbReference>
<feature type="region of interest" description="Disordered" evidence="3">
    <location>
        <begin position="162"/>
        <end position="182"/>
    </location>
</feature>
<reference evidence="5 6" key="1">
    <citation type="submission" date="2014-04" db="EMBL/GenBank/DDBJ databases">
        <title>Genome evolution of avian class.</title>
        <authorList>
            <person name="Zhang G."/>
            <person name="Li C."/>
        </authorList>
    </citation>
    <scope>NUCLEOTIDE SEQUENCE [LARGE SCALE GENOMIC DNA]</scope>
    <source>
        <strain evidence="5">BGI_Y956</strain>
    </source>
</reference>
<dbReference type="PROSITE" id="PS50014">
    <property type="entry name" value="BROMODOMAIN_2"/>
    <property type="match status" value="1"/>
</dbReference>
<dbReference type="SMART" id="SM00297">
    <property type="entry name" value="BROMO"/>
    <property type="match status" value="1"/>
</dbReference>
<dbReference type="GO" id="GO:0006355">
    <property type="term" value="P:regulation of DNA-templated transcription"/>
    <property type="evidence" value="ECO:0007669"/>
    <property type="project" value="TreeGrafter"/>
</dbReference>
<evidence type="ECO:0000313" key="6">
    <source>
        <dbReference type="Proteomes" id="UP000053283"/>
    </source>
</evidence>
<keyword evidence="1 2" id="KW-0103">Bromodomain</keyword>
<feature type="domain" description="Bromo" evidence="4">
    <location>
        <begin position="1"/>
        <end position="52"/>
    </location>
</feature>
<dbReference type="Gene3D" id="1.20.920.10">
    <property type="entry name" value="Bromodomain-like"/>
    <property type="match status" value="1"/>
</dbReference>
<evidence type="ECO:0000256" key="2">
    <source>
        <dbReference type="PROSITE-ProRule" id="PRU00035"/>
    </source>
</evidence>
<dbReference type="EMBL" id="KL411117">
    <property type="protein sequence ID" value="KFR03323.1"/>
    <property type="molecule type" value="Genomic_DNA"/>
</dbReference>
<evidence type="ECO:0000259" key="4">
    <source>
        <dbReference type="PROSITE" id="PS50014"/>
    </source>
</evidence>
<name>A0A091VLK2_NIPNI</name>
<feature type="compositionally biased region" description="Low complexity" evidence="3">
    <location>
        <begin position="173"/>
        <end position="182"/>
    </location>
</feature>
<keyword evidence="6" id="KW-1185">Reference proteome</keyword>
<accession>A0A091VLK2</accession>
<dbReference type="InterPro" id="IPR036427">
    <property type="entry name" value="Bromodomain-like_sf"/>
</dbReference>
<sequence>DYHKIIKQPMDMGTIKRRLENNYYWGAAECMQDFNTMFTNCYIYNKPTDDIVLMAQTLEKIFLQKVAQMPPEEQEIVVPVAKNSHKKGASRAAALLAGLTAAQQVPAVSSVSHTAVYTPSPDIPTTIVNIPHPSVISAPLLKSLHSTAPAVLAAPAPTQPVAKKKGVKRKADTTTPTTTAII</sequence>
<evidence type="ECO:0000313" key="5">
    <source>
        <dbReference type="EMBL" id="KFR03323.1"/>
    </source>
</evidence>
<dbReference type="GO" id="GO:0000785">
    <property type="term" value="C:chromatin"/>
    <property type="evidence" value="ECO:0007669"/>
    <property type="project" value="TreeGrafter"/>
</dbReference>
<dbReference type="PANTHER" id="PTHR22880">
    <property type="entry name" value="FALZ-RELATED BROMODOMAIN-CONTAINING PROTEINS"/>
    <property type="match status" value="1"/>
</dbReference>
<dbReference type="GO" id="GO:0006338">
    <property type="term" value="P:chromatin remodeling"/>
    <property type="evidence" value="ECO:0007669"/>
    <property type="project" value="TreeGrafter"/>
</dbReference>
<gene>
    <name evidence="5" type="ORF">Y956_11999</name>
</gene>
<feature type="non-terminal residue" evidence="5">
    <location>
        <position position="1"/>
    </location>
</feature>
<dbReference type="AlphaFoldDB" id="A0A091VLK2"/>
<evidence type="ECO:0000256" key="1">
    <source>
        <dbReference type="ARBA" id="ARBA00023117"/>
    </source>
</evidence>
<dbReference type="PRINTS" id="PR00503">
    <property type="entry name" value="BROMODOMAIN"/>
</dbReference>
<dbReference type="eggNOG" id="KOG1474">
    <property type="taxonomic scope" value="Eukaryota"/>
</dbReference>
<dbReference type="GO" id="GO:0005634">
    <property type="term" value="C:nucleus"/>
    <property type="evidence" value="ECO:0007669"/>
    <property type="project" value="TreeGrafter"/>
</dbReference>
<organism evidence="5 6">
    <name type="scientific">Nipponia nippon</name>
    <name type="common">Crested ibis</name>
    <name type="synonym">Ibis nippon</name>
    <dbReference type="NCBI Taxonomy" id="128390"/>
    <lineage>
        <taxon>Eukaryota</taxon>
        <taxon>Metazoa</taxon>
        <taxon>Chordata</taxon>
        <taxon>Craniata</taxon>
        <taxon>Vertebrata</taxon>
        <taxon>Euteleostomi</taxon>
        <taxon>Archelosauria</taxon>
        <taxon>Archosauria</taxon>
        <taxon>Dinosauria</taxon>
        <taxon>Saurischia</taxon>
        <taxon>Theropoda</taxon>
        <taxon>Coelurosauria</taxon>
        <taxon>Aves</taxon>
        <taxon>Neognathae</taxon>
        <taxon>Neoaves</taxon>
        <taxon>Aequornithes</taxon>
        <taxon>Pelecaniformes</taxon>
        <taxon>Threskiornithidae</taxon>
        <taxon>Nipponia</taxon>
    </lineage>
</organism>
<feature type="non-terminal residue" evidence="5">
    <location>
        <position position="182"/>
    </location>
</feature>
<dbReference type="STRING" id="128390.A0A091VLK2"/>
<dbReference type="Pfam" id="PF00439">
    <property type="entry name" value="Bromodomain"/>
    <property type="match status" value="1"/>
</dbReference>
<dbReference type="SUPFAM" id="SSF47370">
    <property type="entry name" value="Bromodomain"/>
    <property type="match status" value="1"/>
</dbReference>
<evidence type="ECO:0000256" key="3">
    <source>
        <dbReference type="SAM" id="MobiDB-lite"/>
    </source>
</evidence>
<proteinExistence type="predicted"/>
<dbReference type="PANTHER" id="PTHR22880:SF240">
    <property type="entry name" value="BROMODOMAIN-CONTAINING PROTEIN 2"/>
    <property type="match status" value="1"/>
</dbReference>
<dbReference type="Proteomes" id="UP000053283">
    <property type="component" value="Unassembled WGS sequence"/>
</dbReference>